<feature type="transmembrane region" description="Helical" evidence="3">
    <location>
        <begin position="51"/>
        <end position="72"/>
    </location>
</feature>
<evidence type="ECO:0000256" key="2">
    <source>
        <dbReference type="ARBA" id="ARBA00022729"/>
    </source>
</evidence>
<dbReference type="SUPFAM" id="SSF53822">
    <property type="entry name" value="Periplasmic binding protein-like I"/>
    <property type="match status" value="1"/>
</dbReference>
<feature type="domain" description="Leucine-binding protein" evidence="4">
    <location>
        <begin position="84"/>
        <end position="421"/>
    </location>
</feature>
<keyword evidence="3" id="KW-0812">Transmembrane</keyword>
<organism evidence="5 6">
    <name type="scientific">Candidatus Segetimicrobium genomatis</name>
    <dbReference type="NCBI Taxonomy" id="2569760"/>
    <lineage>
        <taxon>Bacteria</taxon>
        <taxon>Bacillati</taxon>
        <taxon>Candidatus Sysuimicrobiota</taxon>
        <taxon>Candidatus Sysuimicrobiia</taxon>
        <taxon>Candidatus Sysuimicrobiales</taxon>
        <taxon>Candidatus Segetimicrobiaceae</taxon>
        <taxon>Candidatus Segetimicrobium</taxon>
    </lineage>
</organism>
<keyword evidence="2" id="KW-0732">Signal</keyword>
<dbReference type="PANTHER" id="PTHR30483">
    <property type="entry name" value="LEUCINE-SPECIFIC-BINDING PROTEIN"/>
    <property type="match status" value="1"/>
</dbReference>
<keyword evidence="3" id="KW-1133">Transmembrane helix</keyword>
<dbReference type="InterPro" id="IPR028082">
    <property type="entry name" value="Peripla_BP_I"/>
</dbReference>
<dbReference type="PANTHER" id="PTHR30483:SF6">
    <property type="entry name" value="PERIPLASMIC BINDING PROTEIN OF ABC TRANSPORTER FOR NATURAL AMINO ACIDS"/>
    <property type="match status" value="1"/>
</dbReference>
<gene>
    <name evidence="5" type="ORF">E6H04_01520</name>
</gene>
<protein>
    <submittedName>
        <fullName evidence="5">Amino acid ABC transporter substrate-binding protein</fullName>
    </submittedName>
</protein>
<dbReference type="EMBL" id="VBAO01000037">
    <property type="protein sequence ID" value="TMI84289.1"/>
    <property type="molecule type" value="Genomic_DNA"/>
</dbReference>
<dbReference type="InterPro" id="IPR051010">
    <property type="entry name" value="BCAA_transport"/>
</dbReference>
<keyword evidence="3" id="KW-0472">Membrane</keyword>
<dbReference type="Pfam" id="PF13458">
    <property type="entry name" value="Peripla_BP_6"/>
    <property type="match status" value="1"/>
</dbReference>
<reference evidence="5 6" key="1">
    <citation type="journal article" date="2019" name="Nat. Microbiol.">
        <title>Mediterranean grassland soil C-N compound turnover is dependent on rainfall and depth, and is mediated by genomically divergent microorganisms.</title>
        <authorList>
            <person name="Diamond S."/>
            <person name="Andeer P.F."/>
            <person name="Li Z."/>
            <person name="Crits-Christoph A."/>
            <person name="Burstein D."/>
            <person name="Anantharaman K."/>
            <person name="Lane K.R."/>
            <person name="Thomas B.C."/>
            <person name="Pan C."/>
            <person name="Northen T.R."/>
            <person name="Banfield J.F."/>
        </authorList>
    </citation>
    <scope>NUCLEOTIDE SEQUENCE [LARGE SCALE GENOMIC DNA]</scope>
    <source>
        <strain evidence="5">NP_7</strain>
    </source>
</reference>
<evidence type="ECO:0000256" key="1">
    <source>
        <dbReference type="ARBA" id="ARBA00010062"/>
    </source>
</evidence>
<comment type="similarity">
    <text evidence="1">Belongs to the leucine-binding protein family.</text>
</comment>
<accession>A0A537JL75</accession>
<evidence type="ECO:0000313" key="5">
    <source>
        <dbReference type="EMBL" id="TMI84289.1"/>
    </source>
</evidence>
<dbReference type="Gene3D" id="3.40.50.2300">
    <property type="match status" value="2"/>
</dbReference>
<evidence type="ECO:0000313" key="6">
    <source>
        <dbReference type="Proteomes" id="UP000320048"/>
    </source>
</evidence>
<dbReference type="Proteomes" id="UP000320048">
    <property type="component" value="Unassembled WGS sequence"/>
</dbReference>
<dbReference type="AlphaFoldDB" id="A0A537JL75"/>
<comment type="caution">
    <text evidence="5">The sequence shown here is derived from an EMBL/GenBank/DDBJ whole genome shotgun (WGS) entry which is preliminary data.</text>
</comment>
<evidence type="ECO:0000256" key="3">
    <source>
        <dbReference type="SAM" id="Phobius"/>
    </source>
</evidence>
<sequence length="478" mass="50589">MAFAVLRHRPAHLRIGGCTARKHVRRDEGRARVRGLGGEGRMKRFRLAPPSLRGVVSFVVVSALLAGAGFGAGPSPAAEMSTLVVGILAPFTGPDAGLGPAYFAACLPATRAINAAGGILGHQVTCKQFDTRGEPADAVPAARQMVASTPNLFMVIGCTSDEAASVMPVLEQNHVPAFCQTGQSEFNQSSFKYFHRLVPPDEFDAYAMVGIAIFLDKYKRVGLVFGNDIGSQTFVAPAMRAIKKMGGTVVINQAIDLKQNSYRTEVTKLLAAKPDVILTEALGPADATYLAELKQLNKGMIPVIGTSATVDPVWYKAVAGAIGAEDLTKYFKAVDEPTTFSGPGYDEFKANLLASVPQFANAAKYQKRASTIHLYDGIVMTALAATAAKSTDRTVFLPWILKIGNGAPGAQVAATFAQGLAALQKGTAVRYIGAGGPTHFDQWNNSNTGYIVVRFTPTGDEETVGHLTNAQISQLSSP</sequence>
<name>A0A537JL75_9BACT</name>
<evidence type="ECO:0000259" key="4">
    <source>
        <dbReference type="Pfam" id="PF13458"/>
    </source>
</evidence>
<proteinExistence type="inferred from homology"/>
<dbReference type="InterPro" id="IPR028081">
    <property type="entry name" value="Leu-bd"/>
</dbReference>